<dbReference type="AlphaFoldDB" id="A0A2P6MDY6"/>
<dbReference type="OrthoDB" id="2662123at2"/>
<reference evidence="1 2" key="1">
    <citation type="submission" date="2018-03" db="EMBL/GenBank/DDBJ databases">
        <title>Bacillus urumqiensis sp. nov., a moderately haloalkaliphilic bacterium isolated from a salt lake.</title>
        <authorList>
            <person name="Zhao B."/>
            <person name="Liao Z."/>
        </authorList>
    </citation>
    <scope>NUCLEOTIDE SEQUENCE [LARGE SCALE GENOMIC DNA]</scope>
    <source>
        <strain evidence="1 2">BZ-SZ-XJ18</strain>
    </source>
</reference>
<dbReference type="InterPro" id="IPR024419">
    <property type="entry name" value="YvrJ"/>
</dbReference>
<dbReference type="Pfam" id="PF12841">
    <property type="entry name" value="YvrJ"/>
    <property type="match status" value="1"/>
</dbReference>
<proteinExistence type="predicted"/>
<gene>
    <name evidence="1" type="ORF">C6I21_14250</name>
</gene>
<protein>
    <submittedName>
        <fullName evidence="1">YvrJ family protein</fullName>
    </submittedName>
</protein>
<comment type="caution">
    <text evidence="1">The sequence shown here is derived from an EMBL/GenBank/DDBJ whole genome shotgun (WGS) entry which is preliminary data.</text>
</comment>
<dbReference type="RefSeq" id="WP_105960149.1">
    <property type="nucleotide sequence ID" value="NZ_PVNS01000015.1"/>
</dbReference>
<organism evidence="1 2">
    <name type="scientific">Alkalicoccus urumqiensis</name>
    <name type="common">Bacillus urumqiensis</name>
    <dbReference type="NCBI Taxonomy" id="1548213"/>
    <lineage>
        <taxon>Bacteria</taxon>
        <taxon>Bacillati</taxon>
        <taxon>Bacillota</taxon>
        <taxon>Bacilli</taxon>
        <taxon>Bacillales</taxon>
        <taxon>Bacillaceae</taxon>
        <taxon>Alkalicoccus</taxon>
    </lineage>
</organism>
<keyword evidence="2" id="KW-1185">Reference proteome</keyword>
<evidence type="ECO:0000313" key="2">
    <source>
        <dbReference type="Proteomes" id="UP000243650"/>
    </source>
</evidence>
<sequence length="54" mass="6486">MEQWIPLLGEYGFPAAVTFYLLHRVEKKLDRINESILRQQHTLPEPVPRLEKQR</sequence>
<accession>A0A2P6MDY6</accession>
<dbReference type="EMBL" id="PVNS01000015">
    <property type="protein sequence ID" value="PRO64485.1"/>
    <property type="molecule type" value="Genomic_DNA"/>
</dbReference>
<dbReference type="Proteomes" id="UP000243650">
    <property type="component" value="Unassembled WGS sequence"/>
</dbReference>
<evidence type="ECO:0000313" key="1">
    <source>
        <dbReference type="EMBL" id="PRO64485.1"/>
    </source>
</evidence>
<name>A0A2P6MDY6_ALKUR</name>